<sequence>MYIKSYEEYSLKLDQIEGLVDLGPLGRKCERAKCVFVFCLDSINARHPWRQPIAYFLPGKCLKASEIIILLKQCLDRLEKTGADVRLLTYDQGTCNQSAYNLLGVHAEKPVFIYNNRKYYASYDFPHLVKRLASLLRRHQYLYCDGAVLASYADFELT</sequence>
<keyword evidence="3" id="KW-1185">Reference proteome</keyword>
<evidence type="ECO:0000313" key="3">
    <source>
        <dbReference type="Proteomes" id="UP000053097"/>
    </source>
</evidence>
<reference evidence="2 3" key="1">
    <citation type="journal article" date="2014" name="Curr. Biol.">
        <title>The genome of the clonal raider ant Cerapachys biroi.</title>
        <authorList>
            <person name="Oxley P.R."/>
            <person name="Ji L."/>
            <person name="Fetter-Pruneda I."/>
            <person name="McKenzie S.K."/>
            <person name="Li C."/>
            <person name="Hu H."/>
            <person name="Zhang G."/>
            <person name="Kronauer D.J."/>
        </authorList>
    </citation>
    <scope>NUCLEOTIDE SEQUENCE [LARGE SCALE GENOMIC DNA]</scope>
</reference>
<accession>A0A026VSX4</accession>
<evidence type="ECO:0000259" key="1">
    <source>
        <dbReference type="Pfam" id="PF21787"/>
    </source>
</evidence>
<protein>
    <recommendedName>
        <fullName evidence="1">Transposable element P transposase-like RNase H domain-containing protein</fullName>
    </recommendedName>
</protein>
<dbReference type="AlphaFoldDB" id="A0A026VSX4"/>
<proteinExistence type="predicted"/>
<feature type="domain" description="Transposable element P transposase-like RNase H" evidence="1">
    <location>
        <begin position="1"/>
        <end position="104"/>
    </location>
</feature>
<dbReference type="InterPro" id="IPR048365">
    <property type="entry name" value="TNP-like_RNaseH_N"/>
</dbReference>
<organism evidence="2 3">
    <name type="scientific">Ooceraea biroi</name>
    <name type="common">Clonal raider ant</name>
    <name type="synonym">Cerapachys biroi</name>
    <dbReference type="NCBI Taxonomy" id="2015173"/>
    <lineage>
        <taxon>Eukaryota</taxon>
        <taxon>Metazoa</taxon>
        <taxon>Ecdysozoa</taxon>
        <taxon>Arthropoda</taxon>
        <taxon>Hexapoda</taxon>
        <taxon>Insecta</taxon>
        <taxon>Pterygota</taxon>
        <taxon>Neoptera</taxon>
        <taxon>Endopterygota</taxon>
        <taxon>Hymenoptera</taxon>
        <taxon>Apocrita</taxon>
        <taxon>Aculeata</taxon>
        <taxon>Formicoidea</taxon>
        <taxon>Formicidae</taxon>
        <taxon>Dorylinae</taxon>
        <taxon>Ooceraea</taxon>
    </lineage>
</organism>
<gene>
    <name evidence="2" type="ORF">X777_01050</name>
</gene>
<dbReference type="Pfam" id="PF21787">
    <property type="entry name" value="TNP-like_RNaseH_N"/>
    <property type="match status" value="1"/>
</dbReference>
<dbReference type="EMBL" id="KK108125">
    <property type="protein sequence ID" value="EZA46878.1"/>
    <property type="molecule type" value="Genomic_DNA"/>
</dbReference>
<name>A0A026VSX4_OOCBI</name>
<dbReference type="Proteomes" id="UP000053097">
    <property type="component" value="Unassembled WGS sequence"/>
</dbReference>
<evidence type="ECO:0000313" key="2">
    <source>
        <dbReference type="EMBL" id="EZA46878.1"/>
    </source>
</evidence>